<evidence type="ECO:0000256" key="1">
    <source>
        <dbReference type="SAM" id="MobiDB-lite"/>
    </source>
</evidence>
<feature type="compositionally biased region" description="Gly residues" evidence="1">
    <location>
        <begin position="104"/>
        <end position="119"/>
    </location>
</feature>
<dbReference type="EMBL" id="JAACXV010013014">
    <property type="protein sequence ID" value="KAF7274211.1"/>
    <property type="molecule type" value="Genomic_DNA"/>
</dbReference>
<evidence type="ECO:0000313" key="3">
    <source>
        <dbReference type="Proteomes" id="UP000625711"/>
    </source>
</evidence>
<dbReference type="AlphaFoldDB" id="A0A834M6Y2"/>
<feature type="region of interest" description="Disordered" evidence="1">
    <location>
        <begin position="102"/>
        <end position="122"/>
    </location>
</feature>
<comment type="caution">
    <text evidence="2">The sequence shown here is derived from an EMBL/GenBank/DDBJ whole genome shotgun (WGS) entry which is preliminary data.</text>
</comment>
<organism evidence="2 3">
    <name type="scientific">Rhynchophorus ferrugineus</name>
    <name type="common">Red palm weevil</name>
    <name type="synonym">Curculio ferrugineus</name>
    <dbReference type="NCBI Taxonomy" id="354439"/>
    <lineage>
        <taxon>Eukaryota</taxon>
        <taxon>Metazoa</taxon>
        <taxon>Ecdysozoa</taxon>
        <taxon>Arthropoda</taxon>
        <taxon>Hexapoda</taxon>
        <taxon>Insecta</taxon>
        <taxon>Pterygota</taxon>
        <taxon>Neoptera</taxon>
        <taxon>Endopterygota</taxon>
        <taxon>Coleoptera</taxon>
        <taxon>Polyphaga</taxon>
        <taxon>Cucujiformia</taxon>
        <taxon>Curculionidae</taxon>
        <taxon>Dryophthorinae</taxon>
        <taxon>Rhynchophorus</taxon>
    </lineage>
</organism>
<feature type="region of interest" description="Disordered" evidence="1">
    <location>
        <begin position="51"/>
        <end position="88"/>
    </location>
</feature>
<feature type="compositionally biased region" description="Low complexity" evidence="1">
    <location>
        <begin position="62"/>
        <end position="84"/>
    </location>
</feature>
<accession>A0A834M6Y2</accession>
<sequence length="143" mass="15220">MNIGRYIIDPQIYRQKIITADLLLEIARISAQNENKQGLIVKVSGENKFRTNSITGAPNLKSPPTSSDLPSPSSSASSSASPLHAAPPPTFETIILRVTDGYSGKAGTGKRGGNSGRGGWRVVESRYATRKSLKVSAELGNSH</sequence>
<gene>
    <name evidence="2" type="ORF">GWI33_013115</name>
</gene>
<reference evidence="2" key="1">
    <citation type="submission" date="2020-08" db="EMBL/GenBank/DDBJ databases">
        <title>Genome sequencing and assembly of the red palm weevil Rhynchophorus ferrugineus.</title>
        <authorList>
            <person name="Dias G.B."/>
            <person name="Bergman C.M."/>
            <person name="Manee M."/>
        </authorList>
    </citation>
    <scope>NUCLEOTIDE SEQUENCE</scope>
    <source>
        <strain evidence="2">AA-2017</strain>
        <tissue evidence="2">Whole larva</tissue>
    </source>
</reference>
<dbReference type="Proteomes" id="UP000625711">
    <property type="component" value="Unassembled WGS sequence"/>
</dbReference>
<name>A0A834M6Y2_RHYFE</name>
<keyword evidence="3" id="KW-1185">Reference proteome</keyword>
<proteinExistence type="predicted"/>
<protein>
    <submittedName>
        <fullName evidence="2">Uncharacterized protein</fullName>
    </submittedName>
</protein>
<evidence type="ECO:0000313" key="2">
    <source>
        <dbReference type="EMBL" id="KAF7274211.1"/>
    </source>
</evidence>